<dbReference type="EMBL" id="JASHIF010000020">
    <property type="protein sequence ID" value="MDI9861452.1"/>
    <property type="molecule type" value="Genomic_DNA"/>
</dbReference>
<reference evidence="1 2" key="1">
    <citation type="submission" date="2023-05" db="EMBL/GenBank/DDBJ databases">
        <title>Novel species of genus Flectobacillus isolated from stream in China.</title>
        <authorList>
            <person name="Lu H."/>
        </authorList>
    </citation>
    <scope>NUCLEOTIDE SEQUENCE [LARGE SCALE GENOMIC DNA]</scope>
    <source>
        <strain evidence="1 2">KCTC 42575</strain>
    </source>
</reference>
<accession>A0ABT6YCY7</accession>
<comment type="caution">
    <text evidence="1">The sequence shown here is derived from an EMBL/GenBank/DDBJ whole genome shotgun (WGS) entry which is preliminary data.</text>
</comment>
<name>A0ABT6YCY7_9BACT</name>
<evidence type="ECO:0000313" key="1">
    <source>
        <dbReference type="EMBL" id="MDI9861452.1"/>
    </source>
</evidence>
<gene>
    <name evidence="1" type="ORF">QM524_19695</name>
</gene>
<protein>
    <submittedName>
        <fullName evidence="1">Uncharacterized protein</fullName>
    </submittedName>
</protein>
<keyword evidence="2" id="KW-1185">Reference proteome</keyword>
<evidence type="ECO:0000313" key="2">
    <source>
        <dbReference type="Proteomes" id="UP001236507"/>
    </source>
</evidence>
<dbReference type="Proteomes" id="UP001236507">
    <property type="component" value="Unassembled WGS sequence"/>
</dbReference>
<sequence>MVAKEKAEQNTFRRIAIGGLSPKYFKLKFLINDVGNCWDNLSFTDLLFWAVSDKWRFNPVPSKVAFARKII</sequence>
<organism evidence="1 2">
    <name type="scientific">Flectobacillus roseus</name>
    <dbReference type="NCBI Taxonomy" id="502259"/>
    <lineage>
        <taxon>Bacteria</taxon>
        <taxon>Pseudomonadati</taxon>
        <taxon>Bacteroidota</taxon>
        <taxon>Cytophagia</taxon>
        <taxon>Cytophagales</taxon>
        <taxon>Flectobacillaceae</taxon>
        <taxon>Flectobacillus</taxon>
    </lineage>
</organism>
<dbReference type="RefSeq" id="WP_283345856.1">
    <property type="nucleotide sequence ID" value="NZ_JASHIF010000020.1"/>
</dbReference>
<proteinExistence type="predicted"/>